<dbReference type="AlphaFoldDB" id="A0A7C3RCK9"/>
<feature type="coiled-coil region" evidence="1">
    <location>
        <begin position="224"/>
        <end position="251"/>
    </location>
</feature>
<evidence type="ECO:0000256" key="2">
    <source>
        <dbReference type="SAM" id="Phobius"/>
    </source>
</evidence>
<keyword evidence="2" id="KW-1133">Transmembrane helix</keyword>
<name>A0A7C3RCK9_ARCFL</name>
<keyword evidence="1" id="KW-0175">Coiled coil</keyword>
<organism evidence="3">
    <name type="scientific">Archaeoglobus fulgidus</name>
    <dbReference type="NCBI Taxonomy" id="2234"/>
    <lineage>
        <taxon>Archaea</taxon>
        <taxon>Methanobacteriati</taxon>
        <taxon>Methanobacteriota</taxon>
        <taxon>Archaeoglobi</taxon>
        <taxon>Archaeoglobales</taxon>
        <taxon>Archaeoglobaceae</taxon>
        <taxon>Archaeoglobus</taxon>
    </lineage>
</organism>
<protein>
    <submittedName>
        <fullName evidence="3">Uncharacterized protein</fullName>
    </submittedName>
</protein>
<gene>
    <name evidence="3" type="ORF">ENW66_02015</name>
</gene>
<accession>A0A7C3RCK9</accession>
<feature type="transmembrane region" description="Helical" evidence="2">
    <location>
        <begin position="363"/>
        <end position="381"/>
    </location>
</feature>
<keyword evidence="2" id="KW-0812">Transmembrane</keyword>
<evidence type="ECO:0000256" key="1">
    <source>
        <dbReference type="SAM" id="Coils"/>
    </source>
</evidence>
<dbReference type="EMBL" id="DTLB01000009">
    <property type="protein sequence ID" value="HFW31720.1"/>
    <property type="molecule type" value="Genomic_DNA"/>
</dbReference>
<reference evidence="3" key="1">
    <citation type="journal article" date="2020" name="mSystems">
        <title>Genome- and Community-Level Interaction Insights into Carbon Utilization and Element Cycling Functions of Hydrothermarchaeota in Hydrothermal Sediment.</title>
        <authorList>
            <person name="Zhou Z."/>
            <person name="Liu Y."/>
            <person name="Xu W."/>
            <person name="Pan J."/>
            <person name="Luo Z.H."/>
            <person name="Li M."/>
        </authorList>
    </citation>
    <scope>NUCLEOTIDE SEQUENCE [LARGE SCALE GENOMIC DNA]</scope>
    <source>
        <strain evidence="3">SpSt-87</strain>
    </source>
</reference>
<comment type="caution">
    <text evidence="3">The sequence shown here is derived from an EMBL/GenBank/DDBJ whole genome shotgun (WGS) entry which is preliminary data.</text>
</comment>
<sequence>MKKIAIPLLLVILIAPALALETLTKDNFDTPETQITPEKVFYLPGETVTAEYIILPKSEKDMKLIGGEDYDTPRIYTFETDLENPHGVYTIYYYKAGTFGDVLNFVGKKAKVNVPGLIINNELRGVEKISVNITGLTPSISSRLELINLIKISIKDAEEDALPPLTIKVVNTQKFGEDIQKVRADAASLKSDLDSAGVQYNQSDFDEISSLLSSAENFVSQGKYVEANEKITEAEEKLKEIASQADKLKAETERDHIEDILNRAYLNLSVLEIALNKVANSKNYTTYVQTYAELKSKYDSLKKQFDDADKMITDKKYSAAYEKLKAMRPDAENLLKSILELKTKIENEKPESIFPSLKLDLSLLPYIAAAVAAAVVVFAAVKLRGRRRKWDELR</sequence>
<proteinExistence type="predicted"/>
<keyword evidence="2" id="KW-0472">Membrane</keyword>
<evidence type="ECO:0000313" key="3">
    <source>
        <dbReference type="EMBL" id="HFW31720.1"/>
    </source>
</evidence>